<evidence type="ECO:0000259" key="1">
    <source>
        <dbReference type="Pfam" id="PF13966"/>
    </source>
</evidence>
<dbReference type="GO" id="GO:0003964">
    <property type="term" value="F:RNA-directed DNA polymerase activity"/>
    <property type="evidence" value="ECO:0007669"/>
    <property type="project" value="UniProtKB-KW"/>
</dbReference>
<reference evidence="3" key="1">
    <citation type="journal article" date="2019" name="Plant Biotechnol. J.">
        <title>Genome sequencing of the Australian wild diploid species Gossypium australe highlights disease resistance and delayed gland morphogenesis.</title>
        <authorList>
            <person name="Cai Y."/>
            <person name="Cai X."/>
            <person name="Wang Q."/>
            <person name="Wang P."/>
            <person name="Zhang Y."/>
            <person name="Cai C."/>
            <person name="Xu Y."/>
            <person name="Wang K."/>
            <person name="Zhou Z."/>
            <person name="Wang C."/>
            <person name="Geng S."/>
            <person name="Li B."/>
            <person name="Dong Q."/>
            <person name="Hou Y."/>
            <person name="Wang H."/>
            <person name="Ai P."/>
            <person name="Liu Z."/>
            <person name="Yi F."/>
            <person name="Sun M."/>
            <person name="An G."/>
            <person name="Cheng J."/>
            <person name="Zhang Y."/>
            <person name="Shi Q."/>
            <person name="Xie Y."/>
            <person name="Shi X."/>
            <person name="Chang Y."/>
            <person name="Huang F."/>
            <person name="Chen Y."/>
            <person name="Hong S."/>
            <person name="Mi L."/>
            <person name="Sun Q."/>
            <person name="Zhang L."/>
            <person name="Zhou B."/>
            <person name="Peng R."/>
            <person name="Zhang X."/>
            <person name="Liu F."/>
        </authorList>
    </citation>
    <scope>NUCLEOTIDE SEQUENCE [LARGE SCALE GENOMIC DNA]</scope>
    <source>
        <strain evidence="3">cv. PA1801</strain>
    </source>
</reference>
<dbReference type="Proteomes" id="UP000325315">
    <property type="component" value="Unassembled WGS sequence"/>
</dbReference>
<evidence type="ECO:0000313" key="3">
    <source>
        <dbReference type="Proteomes" id="UP000325315"/>
    </source>
</evidence>
<organism evidence="2 3">
    <name type="scientific">Gossypium australe</name>
    <dbReference type="NCBI Taxonomy" id="47621"/>
    <lineage>
        <taxon>Eukaryota</taxon>
        <taxon>Viridiplantae</taxon>
        <taxon>Streptophyta</taxon>
        <taxon>Embryophyta</taxon>
        <taxon>Tracheophyta</taxon>
        <taxon>Spermatophyta</taxon>
        <taxon>Magnoliopsida</taxon>
        <taxon>eudicotyledons</taxon>
        <taxon>Gunneridae</taxon>
        <taxon>Pentapetalae</taxon>
        <taxon>rosids</taxon>
        <taxon>malvids</taxon>
        <taxon>Malvales</taxon>
        <taxon>Malvaceae</taxon>
        <taxon>Malvoideae</taxon>
        <taxon>Gossypium</taxon>
    </lineage>
</organism>
<keyword evidence="2" id="KW-0548">Nucleotidyltransferase</keyword>
<dbReference type="PANTHER" id="PTHR33116:SF86">
    <property type="entry name" value="REVERSE TRANSCRIPTASE DOMAIN-CONTAINING PROTEIN"/>
    <property type="match status" value="1"/>
</dbReference>
<dbReference type="OrthoDB" id="1002648at2759"/>
<dbReference type="InterPro" id="IPR026960">
    <property type="entry name" value="RVT-Znf"/>
</dbReference>
<proteinExistence type="predicted"/>
<evidence type="ECO:0000313" key="2">
    <source>
        <dbReference type="EMBL" id="KAA3484427.1"/>
    </source>
</evidence>
<keyword evidence="2" id="KW-0695">RNA-directed DNA polymerase</keyword>
<sequence>MVCQALNVQCSSDPKKYLGLPSMVGRKRKLAFQRINGWSIRHISQGGREVFIKAVLQAIPTYSMTCFLLPKLLCLEMENIMNSFWWNKTNGKRGMHWCDWKSLSASKEEGGLGFRDLSFFNTALLAKQGEILLGVRFLKIQLVDGKGLLLKGLGWRVGDGQKISIWEDRWVPGNEMLNCQNSSQNSSLVKVVELIDNNTRRWNEELILRTFAVRDAKRILCIPLSMRSHEDFFIWREEATEEYSVRSGHRVLAQGGHTQIQDSLKKFYKKLWSLDLPSKIKITAWLSMCNYLPNFSNLHYRRIMGPVNCKRCQAEIETREHLFRNCHVAKETWERLEMGWYVSEETEFTEWVKGVFENNSLLVCRRFVCAL</sequence>
<keyword evidence="3" id="KW-1185">Reference proteome</keyword>
<dbReference type="PANTHER" id="PTHR33116">
    <property type="entry name" value="REVERSE TRANSCRIPTASE ZINC-BINDING DOMAIN-CONTAINING PROTEIN-RELATED-RELATED"/>
    <property type="match status" value="1"/>
</dbReference>
<gene>
    <name evidence="2" type="ORF">EPI10_006511</name>
</gene>
<dbReference type="AlphaFoldDB" id="A0A5B6WUF4"/>
<feature type="domain" description="Reverse transcriptase zinc-binding" evidence="1">
    <location>
        <begin position="243"/>
        <end position="333"/>
    </location>
</feature>
<comment type="caution">
    <text evidence="2">The sequence shown here is derived from an EMBL/GenBank/DDBJ whole genome shotgun (WGS) entry which is preliminary data.</text>
</comment>
<dbReference type="Pfam" id="PF13966">
    <property type="entry name" value="zf-RVT"/>
    <property type="match status" value="1"/>
</dbReference>
<protein>
    <submittedName>
        <fullName evidence="2">Reverse transcriptase</fullName>
    </submittedName>
</protein>
<accession>A0A5B6WUF4</accession>
<name>A0A5B6WUF4_9ROSI</name>
<dbReference type="EMBL" id="SMMG02000002">
    <property type="protein sequence ID" value="KAA3484427.1"/>
    <property type="molecule type" value="Genomic_DNA"/>
</dbReference>
<keyword evidence="2" id="KW-0808">Transferase</keyword>